<proteinExistence type="predicted"/>
<keyword evidence="3" id="KW-0830">Ubiquinone</keyword>
<dbReference type="KEGG" id="vas:GT360_06490"/>
<evidence type="ECO:0000256" key="1">
    <source>
        <dbReference type="SAM" id="Phobius"/>
    </source>
</evidence>
<keyword evidence="1" id="KW-1133">Transmembrane helix</keyword>
<feature type="chain" id="PRO_5031419384" evidence="2">
    <location>
        <begin position="22"/>
        <end position="115"/>
    </location>
</feature>
<keyword evidence="1" id="KW-0812">Transmembrane</keyword>
<feature type="transmembrane region" description="Helical" evidence="1">
    <location>
        <begin position="24"/>
        <end position="43"/>
    </location>
</feature>
<feature type="transmembrane region" description="Helical" evidence="1">
    <location>
        <begin position="83"/>
        <end position="102"/>
    </location>
</feature>
<organism evidence="3 4">
    <name type="scientific">Vibrio astriarenae</name>
    <dbReference type="NCBI Taxonomy" id="1481923"/>
    <lineage>
        <taxon>Bacteria</taxon>
        <taxon>Pseudomonadati</taxon>
        <taxon>Pseudomonadota</taxon>
        <taxon>Gammaproteobacteria</taxon>
        <taxon>Vibrionales</taxon>
        <taxon>Vibrionaceae</taxon>
        <taxon>Vibrio</taxon>
    </lineage>
</organism>
<gene>
    <name evidence="3" type="ORF">GT360_06490</name>
</gene>
<dbReference type="RefSeq" id="WP_164648087.1">
    <property type="nucleotide sequence ID" value="NZ_CP047475.1"/>
</dbReference>
<name>A0A7Z2YDA2_9VIBR</name>
<reference evidence="3 4" key="1">
    <citation type="submission" date="2020-01" db="EMBL/GenBank/DDBJ databases">
        <title>Whole genome and functional gene identification of agarase of Vibrio HN897.</title>
        <authorList>
            <person name="Liu Y."/>
            <person name="Zhao Z."/>
        </authorList>
    </citation>
    <scope>NUCLEOTIDE SEQUENCE [LARGE SCALE GENOMIC DNA]</scope>
    <source>
        <strain evidence="3 4">HN897</strain>
    </source>
</reference>
<feature type="signal peptide" evidence="2">
    <location>
        <begin position="1"/>
        <end position="21"/>
    </location>
</feature>
<feature type="transmembrane region" description="Helical" evidence="1">
    <location>
        <begin position="55"/>
        <end position="77"/>
    </location>
</feature>
<keyword evidence="1" id="KW-0472">Membrane</keyword>
<accession>A0A7Z2YDA2</accession>
<evidence type="ECO:0000313" key="3">
    <source>
        <dbReference type="EMBL" id="QIA63183.1"/>
    </source>
</evidence>
<dbReference type="Proteomes" id="UP000464262">
    <property type="component" value="Chromosome 1"/>
</dbReference>
<evidence type="ECO:0000256" key="2">
    <source>
        <dbReference type="SAM" id="SignalP"/>
    </source>
</evidence>
<dbReference type="EMBL" id="CP047475">
    <property type="protein sequence ID" value="QIA63183.1"/>
    <property type="molecule type" value="Genomic_DNA"/>
</dbReference>
<dbReference type="AlphaFoldDB" id="A0A7Z2YDA2"/>
<keyword evidence="2" id="KW-0732">Signal</keyword>
<keyword evidence="4" id="KW-1185">Reference proteome</keyword>
<protein>
    <submittedName>
        <fullName evidence="3">NADH:ubiquinone oxidoreductase</fullName>
    </submittedName>
</protein>
<sequence length="115" mass="12562">MKIALALVCLTLFGFTSIEHADAFAAGSIVALLSLTACYWVAFRPTKVPEFALGLLFLGLMTKLMITSLGLSVTFLTELASSPMVAVIAYFYTSVAATIYWYRHRQTHSNTDGMV</sequence>
<evidence type="ECO:0000313" key="4">
    <source>
        <dbReference type="Proteomes" id="UP000464262"/>
    </source>
</evidence>